<reference evidence="11" key="1">
    <citation type="submission" date="2023-07" db="EMBL/GenBank/DDBJ databases">
        <title>Novel species in the genus Lipingzhangella isolated from Sambhar Salt Lake.</title>
        <authorList>
            <person name="Jiya N."/>
            <person name="Kajale S."/>
            <person name="Sharma A."/>
        </authorList>
    </citation>
    <scope>NUCLEOTIDE SEQUENCE [LARGE SCALE GENOMIC DNA]</scope>
    <source>
        <strain evidence="11">LS1_29</strain>
    </source>
</reference>
<feature type="domain" description="HTH merR-type" evidence="9">
    <location>
        <begin position="7"/>
        <end position="75"/>
    </location>
</feature>
<keyword evidence="5" id="KW-0805">Transcription regulation</keyword>
<keyword evidence="3" id="KW-0408">Iron</keyword>
<dbReference type="NCBIfam" id="TIGR01950">
    <property type="entry name" value="SoxR"/>
    <property type="match status" value="1"/>
</dbReference>
<keyword evidence="7" id="KW-0804">Transcription</keyword>
<dbReference type="Proteomes" id="UP001250214">
    <property type="component" value="Unassembled WGS sequence"/>
</dbReference>
<dbReference type="Gene3D" id="1.10.1660.10">
    <property type="match status" value="1"/>
</dbReference>
<keyword evidence="4" id="KW-0411">Iron-sulfur</keyword>
<dbReference type="Pfam" id="PF00376">
    <property type="entry name" value="MerR"/>
    <property type="match status" value="1"/>
</dbReference>
<dbReference type="PRINTS" id="PR00040">
    <property type="entry name" value="HTHMERR"/>
</dbReference>
<dbReference type="Pfam" id="PF09278">
    <property type="entry name" value="MerR-DNA-bind"/>
    <property type="match status" value="1"/>
</dbReference>
<evidence type="ECO:0000259" key="9">
    <source>
        <dbReference type="PROSITE" id="PS50937"/>
    </source>
</evidence>
<dbReference type="InterPro" id="IPR047057">
    <property type="entry name" value="MerR_fam"/>
</dbReference>
<keyword evidence="1" id="KW-0001">2Fe-2S</keyword>
<proteinExistence type="predicted"/>
<dbReference type="EMBL" id="JAVLVT010000003">
    <property type="protein sequence ID" value="MDS1270374.1"/>
    <property type="molecule type" value="Genomic_DNA"/>
</dbReference>
<dbReference type="InterPro" id="IPR010211">
    <property type="entry name" value="Redox-sen_tscrpt-act_SoxR"/>
</dbReference>
<gene>
    <name evidence="10" type="primary">soxR</name>
    <name evidence="10" type="ORF">RIF23_08715</name>
</gene>
<dbReference type="PROSITE" id="PS50937">
    <property type="entry name" value="HTH_MERR_2"/>
    <property type="match status" value="1"/>
</dbReference>
<dbReference type="SUPFAM" id="SSF46955">
    <property type="entry name" value="Putative DNA-binding domain"/>
    <property type="match status" value="1"/>
</dbReference>
<keyword evidence="2" id="KW-0479">Metal-binding</keyword>
<dbReference type="CDD" id="cd01110">
    <property type="entry name" value="HTH_SoxR"/>
    <property type="match status" value="1"/>
</dbReference>
<evidence type="ECO:0000256" key="1">
    <source>
        <dbReference type="ARBA" id="ARBA00022714"/>
    </source>
</evidence>
<evidence type="ECO:0000313" key="11">
    <source>
        <dbReference type="Proteomes" id="UP001250214"/>
    </source>
</evidence>
<dbReference type="InterPro" id="IPR000551">
    <property type="entry name" value="MerR-type_HTH_dom"/>
</dbReference>
<organism evidence="10 11">
    <name type="scientific">Lipingzhangella rawalii</name>
    <dbReference type="NCBI Taxonomy" id="2055835"/>
    <lineage>
        <taxon>Bacteria</taxon>
        <taxon>Bacillati</taxon>
        <taxon>Actinomycetota</taxon>
        <taxon>Actinomycetes</taxon>
        <taxon>Streptosporangiales</taxon>
        <taxon>Nocardiopsidaceae</taxon>
        <taxon>Lipingzhangella</taxon>
    </lineage>
</organism>
<dbReference type="SMART" id="SM00422">
    <property type="entry name" value="HTH_MERR"/>
    <property type="match status" value="1"/>
</dbReference>
<evidence type="ECO:0000256" key="7">
    <source>
        <dbReference type="ARBA" id="ARBA00023163"/>
    </source>
</evidence>
<dbReference type="PANTHER" id="PTHR30204">
    <property type="entry name" value="REDOX-CYCLING DRUG-SENSING TRANSCRIPTIONAL ACTIVATOR SOXR"/>
    <property type="match status" value="1"/>
</dbReference>
<evidence type="ECO:0000256" key="4">
    <source>
        <dbReference type="ARBA" id="ARBA00023014"/>
    </source>
</evidence>
<name>A0ABU2H4Y6_9ACTN</name>
<evidence type="ECO:0000256" key="2">
    <source>
        <dbReference type="ARBA" id="ARBA00022723"/>
    </source>
</evidence>
<dbReference type="PANTHER" id="PTHR30204:SF0">
    <property type="entry name" value="REDOX-SENSITIVE TRANSCRIPTIONAL ACTIVATOR SOXR"/>
    <property type="match status" value="1"/>
</dbReference>
<comment type="caution">
    <text evidence="10">The sequence shown here is derived from an EMBL/GenBank/DDBJ whole genome shotgun (WGS) entry which is preliminary data.</text>
</comment>
<dbReference type="RefSeq" id="WP_310911889.1">
    <property type="nucleotide sequence ID" value="NZ_JAVLVT010000003.1"/>
</dbReference>
<keyword evidence="11" id="KW-1185">Reference proteome</keyword>
<accession>A0ABU2H4Y6</accession>
<feature type="region of interest" description="Disordered" evidence="8">
    <location>
        <begin position="140"/>
        <end position="163"/>
    </location>
</feature>
<dbReference type="InterPro" id="IPR009061">
    <property type="entry name" value="DNA-bd_dom_put_sf"/>
</dbReference>
<keyword evidence="6" id="KW-0238">DNA-binding</keyword>
<evidence type="ECO:0000256" key="6">
    <source>
        <dbReference type="ARBA" id="ARBA00023125"/>
    </source>
</evidence>
<evidence type="ECO:0000256" key="3">
    <source>
        <dbReference type="ARBA" id="ARBA00023004"/>
    </source>
</evidence>
<evidence type="ECO:0000313" key="10">
    <source>
        <dbReference type="EMBL" id="MDS1270374.1"/>
    </source>
</evidence>
<dbReference type="InterPro" id="IPR015358">
    <property type="entry name" value="Tscrpt_reg_MerR_DNA-bd"/>
</dbReference>
<evidence type="ECO:0000256" key="8">
    <source>
        <dbReference type="SAM" id="MobiDB-lite"/>
    </source>
</evidence>
<sequence>MSQLPARLTIGQVAERSGLPRSTLRFYEERGIIHSERNSGNQRRYPRHILRRLAFITAAQRIGLTLTQIRAALDTLPDGRTPRVEDWRRLSTRWHAELEARIDALQRLRDNLTDCIGCGCLSLKTCTMMNADDELSAYGPGAPFLKPVQDGGLSTEEPAEPEE</sequence>
<evidence type="ECO:0000256" key="5">
    <source>
        <dbReference type="ARBA" id="ARBA00023015"/>
    </source>
</evidence>
<protein>
    <submittedName>
        <fullName evidence="10">Redox-sensitive transcriptional activator SoxR</fullName>
    </submittedName>
</protein>